<dbReference type="Proteomes" id="UP000308600">
    <property type="component" value="Unassembled WGS sequence"/>
</dbReference>
<gene>
    <name evidence="1" type="ORF">BDN72DRAFT_622918</name>
</gene>
<keyword evidence="2" id="KW-1185">Reference proteome</keyword>
<protein>
    <submittedName>
        <fullName evidence="1">Uncharacterized protein</fullName>
    </submittedName>
</protein>
<sequence length="127" mass="14361">MVCGAYLNKINAKSHRKIGVDNKIHPTTILCAVLLAPVGLITLSPFFGPKSDGFSWIVACMVDIAEIFEVFNTQQKVDSYCRSKISSSQVYTPTRFRFVQKEEKNKRWLSTIPKDDLYSIVKRTSLA</sequence>
<evidence type="ECO:0000313" key="1">
    <source>
        <dbReference type="EMBL" id="TFK69162.1"/>
    </source>
</evidence>
<evidence type="ECO:0000313" key="2">
    <source>
        <dbReference type="Proteomes" id="UP000308600"/>
    </source>
</evidence>
<organism evidence="1 2">
    <name type="scientific">Pluteus cervinus</name>
    <dbReference type="NCBI Taxonomy" id="181527"/>
    <lineage>
        <taxon>Eukaryota</taxon>
        <taxon>Fungi</taxon>
        <taxon>Dikarya</taxon>
        <taxon>Basidiomycota</taxon>
        <taxon>Agaricomycotina</taxon>
        <taxon>Agaricomycetes</taxon>
        <taxon>Agaricomycetidae</taxon>
        <taxon>Agaricales</taxon>
        <taxon>Pluteineae</taxon>
        <taxon>Pluteaceae</taxon>
        <taxon>Pluteus</taxon>
    </lineage>
</organism>
<accession>A0ACD3AUY0</accession>
<reference evidence="1 2" key="1">
    <citation type="journal article" date="2019" name="Nat. Ecol. Evol.">
        <title>Megaphylogeny resolves global patterns of mushroom evolution.</title>
        <authorList>
            <person name="Varga T."/>
            <person name="Krizsan K."/>
            <person name="Foldi C."/>
            <person name="Dima B."/>
            <person name="Sanchez-Garcia M."/>
            <person name="Sanchez-Ramirez S."/>
            <person name="Szollosi G.J."/>
            <person name="Szarkandi J.G."/>
            <person name="Papp V."/>
            <person name="Albert L."/>
            <person name="Andreopoulos W."/>
            <person name="Angelini C."/>
            <person name="Antonin V."/>
            <person name="Barry K.W."/>
            <person name="Bougher N.L."/>
            <person name="Buchanan P."/>
            <person name="Buyck B."/>
            <person name="Bense V."/>
            <person name="Catcheside P."/>
            <person name="Chovatia M."/>
            <person name="Cooper J."/>
            <person name="Damon W."/>
            <person name="Desjardin D."/>
            <person name="Finy P."/>
            <person name="Geml J."/>
            <person name="Haridas S."/>
            <person name="Hughes K."/>
            <person name="Justo A."/>
            <person name="Karasinski D."/>
            <person name="Kautmanova I."/>
            <person name="Kiss B."/>
            <person name="Kocsube S."/>
            <person name="Kotiranta H."/>
            <person name="LaButti K.M."/>
            <person name="Lechner B.E."/>
            <person name="Liimatainen K."/>
            <person name="Lipzen A."/>
            <person name="Lukacs Z."/>
            <person name="Mihaltcheva S."/>
            <person name="Morgado L.N."/>
            <person name="Niskanen T."/>
            <person name="Noordeloos M.E."/>
            <person name="Ohm R.A."/>
            <person name="Ortiz-Santana B."/>
            <person name="Ovrebo C."/>
            <person name="Racz N."/>
            <person name="Riley R."/>
            <person name="Savchenko A."/>
            <person name="Shiryaev A."/>
            <person name="Soop K."/>
            <person name="Spirin V."/>
            <person name="Szebenyi C."/>
            <person name="Tomsovsky M."/>
            <person name="Tulloss R.E."/>
            <person name="Uehling J."/>
            <person name="Grigoriev I.V."/>
            <person name="Vagvolgyi C."/>
            <person name="Papp T."/>
            <person name="Martin F.M."/>
            <person name="Miettinen O."/>
            <person name="Hibbett D.S."/>
            <person name="Nagy L.G."/>
        </authorList>
    </citation>
    <scope>NUCLEOTIDE SEQUENCE [LARGE SCALE GENOMIC DNA]</scope>
    <source>
        <strain evidence="1 2">NL-1719</strain>
    </source>
</reference>
<dbReference type="EMBL" id="ML208335">
    <property type="protein sequence ID" value="TFK69162.1"/>
    <property type="molecule type" value="Genomic_DNA"/>
</dbReference>
<proteinExistence type="predicted"/>
<name>A0ACD3AUY0_9AGAR</name>